<dbReference type="EC" id="4.2.1.1" evidence="2"/>
<feature type="region of interest" description="Disordered" evidence="14">
    <location>
        <begin position="253"/>
        <end position="330"/>
    </location>
</feature>
<dbReference type="InterPro" id="IPR001765">
    <property type="entry name" value="Carbonic_anhydrase"/>
</dbReference>
<reference evidence="15 16" key="1">
    <citation type="submission" date="2020-05" db="EMBL/GenBank/DDBJ databases">
        <title>Complete genome sequence of of a novel Thermoleptolyngbya strain isolated from hot springs of Ganzi, Sichuan China.</title>
        <authorList>
            <person name="Tang J."/>
            <person name="Daroch M."/>
            <person name="Li L."/>
            <person name="Waleron K."/>
            <person name="Waleron M."/>
            <person name="Waleron M."/>
        </authorList>
    </citation>
    <scope>NUCLEOTIDE SEQUENCE [LARGE SCALE GENOMIC DNA]</scope>
    <source>
        <strain evidence="15 16">PKUAC-SCTA183</strain>
    </source>
</reference>
<keyword evidence="9" id="KW-1282">Carboxysome</keyword>
<dbReference type="InterPro" id="IPR036874">
    <property type="entry name" value="Carbonic_anhydrase_sf"/>
</dbReference>
<dbReference type="SUPFAM" id="SSF53056">
    <property type="entry name" value="beta-carbonic anhydrase, cab"/>
    <property type="match status" value="1"/>
</dbReference>
<gene>
    <name evidence="15" type="ORF">HPC62_06410</name>
</gene>
<evidence type="ECO:0000256" key="2">
    <source>
        <dbReference type="ARBA" id="ARBA00012925"/>
    </source>
</evidence>
<dbReference type="InterPro" id="IPR015892">
    <property type="entry name" value="Carbonic_anhydrase_CS"/>
</dbReference>
<evidence type="ECO:0000256" key="13">
    <source>
        <dbReference type="PIRSR" id="PIRSR601765-1"/>
    </source>
</evidence>
<dbReference type="PROSITE" id="PS00705">
    <property type="entry name" value="PROK_CO2_ANHYDRASE_2"/>
    <property type="match status" value="1"/>
</dbReference>
<dbReference type="GO" id="GO:0004089">
    <property type="term" value="F:carbonate dehydratase activity"/>
    <property type="evidence" value="ECO:0007669"/>
    <property type="project" value="UniProtKB-EC"/>
</dbReference>
<feature type="binding site" evidence="13">
    <location>
        <position position="101"/>
    </location>
    <ligand>
        <name>Zn(2+)</name>
        <dbReference type="ChEBI" id="CHEBI:29105"/>
    </ligand>
</feature>
<dbReference type="PANTHER" id="PTHR11002">
    <property type="entry name" value="CARBONIC ANHYDRASE"/>
    <property type="match status" value="1"/>
</dbReference>
<evidence type="ECO:0000256" key="10">
    <source>
        <dbReference type="ARBA" id="ARBA00024446"/>
    </source>
</evidence>
<dbReference type="EMBL" id="CP053661">
    <property type="protein sequence ID" value="QKD81880.1"/>
    <property type="molecule type" value="Genomic_DNA"/>
</dbReference>
<dbReference type="GO" id="GO:0015976">
    <property type="term" value="P:carbon utilization"/>
    <property type="evidence" value="ECO:0007669"/>
    <property type="project" value="InterPro"/>
</dbReference>
<dbReference type="AlphaFoldDB" id="A0A6M8BC31"/>
<feature type="binding site" evidence="13">
    <location>
        <position position="39"/>
    </location>
    <ligand>
        <name>Zn(2+)</name>
        <dbReference type="ChEBI" id="CHEBI:29105"/>
    </ligand>
</feature>
<comment type="similarity">
    <text evidence="1">Belongs to the beta-class carbonic anhydrase family.</text>
</comment>
<protein>
    <recommendedName>
        <fullName evidence="3">Carbonic anhydrase</fullName>
        <ecNumber evidence="2">4.2.1.1</ecNumber>
    </recommendedName>
    <alternativeName>
        <fullName evidence="11">Carbonate dehydratase</fullName>
    </alternativeName>
</protein>
<evidence type="ECO:0000256" key="4">
    <source>
        <dbReference type="ARBA" id="ARBA00022723"/>
    </source>
</evidence>
<evidence type="ECO:0000256" key="8">
    <source>
        <dbReference type="ARBA" id="ARBA00023587"/>
    </source>
</evidence>
<evidence type="ECO:0000256" key="6">
    <source>
        <dbReference type="ARBA" id="ARBA00023239"/>
    </source>
</evidence>
<proteinExistence type="inferred from homology"/>
<comment type="catalytic activity">
    <reaction evidence="12">
        <text>hydrogencarbonate + H(+) = CO2 + H2O</text>
        <dbReference type="Rhea" id="RHEA:10748"/>
        <dbReference type="ChEBI" id="CHEBI:15377"/>
        <dbReference type="ChEBI" id="CHEBI:15378"/>
        <dbReference type="ChEBI" id="CHEBI:16526"/>
        <dbReference type="ChEBI" id="CHEBI:17544"/>
        <dbReference type="EC" id="4.2.1.1"/>
    </reaction>
</comment>
<feature type="compositionally biased region" description="Gly residues" evidence="14">
    <location>
        <begin position="274"/>
        <end position="284"/>
    </location>
</feature>
<dbReference type="GO" id="GO:0008270">
    <property type="term" value="F:zinc ion binding"/>
    <property type="evidence" value="ECO:0007669"/>
    <property type="project" value="InterPro"/>
</dbReference>
<comment type="subcellular location">
    <subcellularLocation>
        <location evidence="8">Carboxysome</location>
    </subcellularLocation>
</comment>
<evidence type="ECO:0000256" key="11">
    <source>
        <dbReference type="ARBA" id="ARBA00031969"/>
    </source>
</evidence>
<dbReference type="FunFam" id="3.40.1050.10:FF:000003">
    <property type="entry name" value="Carbonic anhydrase"/>
    <property type="match status" value="1"/>
</dbReference>
<keyword evidence="10" id="KW-1283">Bacterial microcompartment</keyword>
<dbReference type="SMART" id="SM00947">
    <property type="entry name" value="Pro_CA"/>
    <property type="match status" value="1"/>
</dbReference>
<dbReference type="KEGG" id="theu:HPC62_06410"/>
<dbReference type="PANTHER" id="PTHR11002:SF76">
    <property type="entry name" value="CARBONIC ANHYDRASE"/>
    <property type="match status" value="1"/>
</dbReference>
<dbReference type="Gene3D" id="3.40.1050.10">
    <property type="entry name" value="Carbonic anhydrase"/>
    <property type="match status" value="1"/>
</dbReference>
<dbReference type="GO" id="GO:0031470">
    <property type="term" value="C:carboxysome"/>
    <property type="evidence" value="ECO:0007669"/>
    <property type="project" value="UniProtKB-SubCell"/>
</dbReference>
<evidence type="ECO:0000256" key="3">
    <source>
        <dbReference type="ARBA" id="ARBA00014628"/>
    </source>
</evidence>
<dbReference type="RefSeq" id="WP_172354266.1">
    <property type="nucleotide sequence ID" value="NZ_CP053661.1"/>
</dbReference>
<name>A0A6M8BC31_9CYAN</name>
<accession>A0A6M8BC31</accession>
<keyword evidence="4 13" id="KW-0479">Metal-binding</keyword>
<dbReference type="InterPro" id="IPR045066">
    <property type="entry name" value="Beta_CA_cladeB"/>
</dbReference>
<dbReference type="Proteomes" id="UP000505210">
    <property type="component" value="Chromosome"/>
</dbReference>
<dbReference type="GO" id="GO:0015977">
    <property type="term" value="P:carbon fixation"/>
    <property type="evidence" value="ECO:0007669"/>
    <property type="project" value="UniProtKB-KW"/>
</dbReference>
<feature type="binding site" evidence="13">
    <location>
        <position position="41"/>
    </location>
    <ligand>
        <name>Zn(2+)</name>
        <dbReference type="ChEBI" id="CHEBI:29105"/>
    </ligand>
</feature>
<sequence length="330" mass="35363">MKELIKGLREFKKSFYCTHIDLYEELAQGQHPMALIVCCADSRVGPELLTNAEPGEIFVIRNAGNIIPPYGATNGGEGASIEYAVEALGIRDIVICGHSHCGAMKGLLKLNTLEEKMPLVYNWLKHAEATRLLIKENYTHLEGEELLNATIAENVLTQIENLKTYPSIHSKLYDGTLKIYAWIYDMDRGEVWAYDAEKHAYIPPHAQLPEDELDPDLLTDAPITCEIPAGSAASAASSKSSSTNTSNTWYVNSASSSSGNSDGSSAGALNGNGASNGTGAGNGASKGVTSAPPAASETSSSGASRGAHWFPRTRLSPEQQDRIYRGSGSR</sequence>
<keyword evidence="5 13" id="KW-0862">Zinc</keyword>
<dbReference type="CDD" id="cd00884">
    <property type="entry name" value="beta_CA_cladeB"/>
    <property type="match status" value="1"/>
</dbReference>
<evidence type="ECO:0000256" key="7">
    <source>
        <dbReference type="ARBA" id="ARBA00023300"/>
    </source>
</evidence>
<comment type="cofactor">
    <cofactor evidence="13">
        <name>Zn(2+)</name>
        <dbReference type="ChEBI" id="CHEBI:29105"/>
    </cofactor>
    <text evidence="13">Binds 1 zinc ion per subunit.</text>
</comment>
<feature type="compositionally biased region" description="Low complexity" evidence="14">
    <location>
        <begin position="253"/>
        <end position="273"/>
    </location>
</feature>
<evidence type="ECO:0000313" key="16">
    <source>
        <dbReference type="Proteomes" id="UP000505210"/>
    </source>
</evidence>
<dbReference type="Pfam" id="PF00484">
    <property type="entry name" value="Pro_CA"/>
    <property type="match status" value="1"/>
</dbReference>
<evidence type="ECO:0000313" key="15">
    <source>
        <dbReference type="EMBL" id="QKD81880.1"/>
    </source>
</evidence>
<feature type="binding site" evidence="13">
    <location>
        <position position="98"/>
    </location>
    <ligand>
        <name>Zn(2+)</name>
        <dbReference type="ChEBI" id="CHEBI:29105"/>
    </ligand>
</feature>
<dbReference type="PROSITE" id="PS00704">
    <property type="entry name" value="PROK_CO2_ANHYDRASE_1"/>
    <property type="match status" value="1"/>
</dbReference>
<organism evidence="15 16">
    <name type="scientific">Thermoleptolyngbya sichuanensis A183</name>
    <dbReference type="NCBI Taxonomy" id="2737172"/>
    <lineage>
        <taxon>Bacteria</taxon>
        <taxon>Bacillati</taxon>
        <taxon>Cyanobacteriota</taxon>
        <taxon>Cyanophyceae</taxon>
        <taxon>Oculatellales</taxon>
        <taxon>Oculatellaceae</taxon>
        <taxon>Thermoleptolyngbya</taxon>
        <taxon>Thermoleptolyngbya sichuanensis</taxon>
    </lineage>
</organism>
<evidence type="ECO:0000256" key="5">
    <source>
        <dbReference type="ARBA" id="ARBA00022833"/>
    </source>
</evidence>
<evidence type="ECO:0000256" key="12">
    <source>
        <dbReference type="ARBA" id="ARBA00048348"/>
    </source>
</evidence>
<keyword evidence="6" id="KW-0456">Lyase</keyword>
<keyword evidence="16" id="KW-1185">Reference proteome</keyword>
<keyword evidence="7" id="KW-0120">Carbon dioxide fixation</keyword>
<evidence type="ECO:0000256" key="1">
    <source>
        <dbReference type="ARBA" id="ARBA00006217"/>
    </source>
</evidence>
<evidence type="ECO:0000256" key="14">
    <source>
        <dbReference type="SAM" id="MobiDB-lite"/>
    </source>
</evidence>
<feature type="compositionally biased region" description="Low complexity" evidence="14">
    <location>
        <begin position="285"/>
        <end position="307"/>
    </location>
</feature>
<evidence type="ECO:0000256" key="9">
    <source>
        <dbReference type="ARBA" id="ARBA00023669"/>
    </source>
</evidence>